<reference evidence="1 2" key="1">
    <citation type="journal article" date="2016" name="Genome Announc.">
        <title>Draft Genome Sequence of the Thermotolerant Cyanobacterium Desertifilum sp. IPPAS B-1220.</title>
        <authorList>
            <person name="Mironov K.S."/>
            <person name="Sinetova M.A."/>
            <person name="Bolatkhan K."/>
            <person name="Zayadan B.K."/>
            <person name="Ustinova V.V."/>
            <person name="Kupriyanova E.V."/>
            <person name="Skrypnik A.N."/>
            <person name="Gogoleva N.E."/>
            <person name="Gogolev Y.V."/>
            <person name="Los D.A."/>
        </authorList>
    </citation>
    <scope>NUCLEOTIDE SEQUENCE [LARGE SCALE GENOMIC DNA]</scope>
    <source>
        <strain evidence="1 2">IPPAS B-1220</strain>
    </source>
</reference>
<evidence type="ECO:0000313" key="2">
    <source>
        <dbReference type="Proteomes" id="UP000095472"/>
    </source>
</evidence>
<evidence type="ECO:0000313" key="1">
    <source>
        <dbReference type="EMBL" id="XPM66033.1"/>
    </source>
</evidence>
<keyword evidence="2" id="KW-1185">Reference proteome</keyword>
<keyword evidence="1" id="KW-0418">Kinase</keyword>
<organism evidence="1 2">
    <name type="scientific">Desertifilum tharense IPPAS B-1220</name>
    <dbReference type="NCBI Taxonomy" id="1781255"/>
    <lineage>
        <taxon>Bacteria</taxon>
        <taxon>Bacillati</taxon>
        <taxon>Cyanobacteriota</taxon>
        <taxon>Cyanophyceae</taxon>
        <taxon>Desertifilales</taxon>
        <taxon>Desertifilaceae</taxon>
        <taxon>Desertifilum</taxon>
    </lineage>
</organism>
<accession>A0ACD5GYU6</accession>
<dbReference type="Proteomes" id="UP000095472">
    <property type="component" value="Chromosome"/>
</dbReference>
<dbReference type="EMBL" id="CP182909">
    <property type="protein sequence ID" value="XPM66033.1"/>
    <property type="molecule type" value="Genomic_DNA"/>
</dbReference>
<name>A0ACD5GYU6_9CYAN</name>
<protein>
    <submittedName>
        <fullName evidence="1">Histidine kinase dimerization/phospho-acceptor domain-containing protein</fullName>
    </submittedName>
</protein>
<keyword evidence="1" id="KW-0808">Transferase</keyword>
<gene>
    <name evidence="1" type="ORF">BH720_011540</name>
</gene>
<sequence>MLSSVPVFSPNNQPRYALTVESTLRLQDSNRPKSLSGYTVILDQNGTILAHRYAERVGSHIDQIRSEEARSRLHSIIRNAISGRQDFLHVASFDDQGVELVTGYTAIPSPTTTDADNRQWVILAVARLDYALFGLQEILQTLVYLLFGLIIAYFLATLYVARELARPLEKLEQYAQAVEGDSTIQSIPPNFKIRELNKLAQTLNGMIARLKAWADEIEAAWKEAKTANQLKSEFLANTSHELRTPLNAIIGCIRLVRDECCDDREEEMEFLQRADDAAVHLLQIINDVLDIAKIEAGTLSVILEPVDLKQMLQEVIDLQKVQIQHKGLQLNLPDFQGALLGNESDRLLVHADPAKLKQVLLNVIGNAVKFTDTGSISIDVRLEPVRRIDERQTRRVPASKPQLALPIREWVLNPASNRNSFNPL</sequence>
<proteinExistence type="predicted"/>